<feature type="domain" description="DnaB/C C-terminal" evidence="2">
    <location>
        <begin position="132"/>
        <end position="203"/>
    </location>
</feature>
<dbReference type="InterPro" id="IPR053843">
    <property type="entry name" value="DnaD_N"/>
</dbReference>
<proteinExistence type="inferred from homology"/>
<evidence type="ECO:0000313" key="5">
    <source>
        <dbReference type="Proteomes" id="UP000265801"/>
    </source>
</evidence>
<accession>A0A3A1QWW8</accession>
<reference evidence="4 5" key="1">
    <citation type="submission" date="2018-09" db="EMBL/GenBank/DDBJ databases">
        <title>Bacillus saliacetes sp. nov., isolated from Thai shrimp paste (Ka-pi).</title>
        <authorList>
            <person name="Daroonpunt R."/>
            <person name="Tanasupawat S."/>
            <person name="Yiamsombut S."/>
        </authorList>
    </citation>
    <scope>NUCLEOTIDE SEQUENCE [LARGE SCALE GENOMIC DNA]</scope>
    <source>
        <strain evidence="4 5">SKP7-4</strain>
    </source>
</reference>
<feature type="domain" description="DnaD N-terminal" evidence="3">
    <location>
        <begin position="18"/>
        <end position="117"/>
    </location>
</feature>
<organism evidence="4 5">
    <name type="scientific">Bacillus salacetis</name>
    <dbReference type="NCBI Taxonomy" id="2315464"/>
    <lineage>
        <taxon>Bacteria</taxon>
        <taxon>Bacillati</taxon>
        <taxon>Bacillota</taxon>
        <taxon>Bacilli</taxon>
        <taxon>Bacillales</taxon>
        <taxon>Bacillaceae</taxon>
        <taxon>Bacillus</taxon>
    </lineage>
</organism>
<dbReference type="PANTHER" id="PTHR37293">
    <property type="entry name" value="PHAGE REPLICATION PROTEIN-RELATED"/>
    <property type="match status" value="1"/>
</dbReference>
<keyword evidence="5" id="KW-1185">Reference proteome</keyword>
<dbReference type="Pfam" id="PF21984">
    <property type="entry name" value="DnaD_N"/>
    <property type="match status" value="1"/>
</dbReference>
<dbReference type="InterPro" id="IPR053162">
    <property type="entry name" value="DnaD"/>
</dbReference>
<dbReference type="Pfam" id="PF07261">
    <property type="entry name" value="DnaB_2"/>
    <property type="match status" value="1"/>
</dbReference>
<dbReference type="RefSeq" id="WP_119547174.1">
    <property type="nucleotide sequence ID" value="NZ_QXIR01000015.1"/>
</dbReference>
<dbReference type="Gene3D" id="1.10.10.10">
    <property type="entry name" value="Winged helix-like DNA-binding domain superfamily/Winged helix DNA-binding domain"/>
    <property type="match status" value="1"/>
</dbReference>
<dbReference type="AlphaFoldDB" id="A0A3A1QWW8"/>
<dbReference type="SUPFAM" id="SSF158499">
    <property type="entry name" value="DnaD domain-like"/>
    <property type="match status" value="1"/>
</dbReference>
<gene>
    <name evidence="4" type="ORF">D3H55_12085</name>
</gene>
<dbReference type="InterPro" id="IPR036388">
    <property type="entry name" value="WH-like_DNA-bd_sf"/>
</dbReference>
<protein>
    <submittedName>
        <fullName evidence="4">DnaD domain protein</fullName>
    </submittedName>
</protein>
<name>A0A3A1QWW8_9BACI</name>
<dbReference type="InterPro" id="IPR034829">
    <property type="entry name" value="DnaD-like_sf"/>
</dbReference>
<dbReference type="NCBIfam" id="TIGR01446">
    <property type="entry name" value="DnaD_dom"/>
    <property type="match status" value="1"/>
</dbReference>
<comment type="similarity">
    <text evidence="1">Belongs to the DnaB/DnaD family.</text>
</comment>
<dbReference type="Proteomes" id="UP000265801">
    <property type="component" value="Unassembled WGS sequence"/>
</dbReference>
<evidence type="ECO:0000313" key="4">
    <source>
        <dbReference type="EMBL" id="RIW33116.1"/>
    </source>
</evidence>
<comment type="caution">
    <text evidence="4">The sequence shown here is derived from an EMBL/GenBank/DDBJ whole genome shotgun (WGS) entry which is preliminary data.</text>
</comment>
<evidence type="ECO:0000259" key="2">
    <source>
        <dbReference type="Pfam" id="PF07261"/>
    </source>
</evidence>
<sequence length="235" mass="27358">MDYKQLMVSWMEEGTVSIPQLLLSNYHKIGLSESEFVLLLQVYSFIEKGNNFPTPEELSSQMSFSSEECSSILRRLVQNQFISIEEGNSSSGILYEKYSLKPLWAKMAEFVLSESKSENMEKTLLEETDLYTVFEQEFSRPLSPLECETLAMWIDQDEHTVVIIKAALREAVISGKLNFRYIDRILFEWKKNGVKTIEQAKKHGERFRPHQKMQSAAQTVKSDKKTVPFYNWLEQ</sequence>
<evidence type="ECO:0000259" key="3">
    <source>
        <dbReference type="Pfam" id="PF21984"/>
    </source>
</evidence>
<evidence type="ECO:0000256" key="1">
    <source>
        <dbReference type="ARBA" id="ARBA00093462"/>
    </source>
</evidence>
<dbReference type="EMBL" id="QXIR01000015">
    <property type="protein sequence ID" value="RIW33116.1"/>
    <property type="molecule type" value="Genomic_DNA"/>
</dbReference>
<dbReference type="InterPro" id="IPR006343">
    <property type="entry name" value="DnaB/C_C"/>
</dbReference>
<dbReference type="PANTHER" id="PTHR37293:SF6">
    <property type="entry name" value="DNA REPLICATION PROTEIN DNAD"/>
    <property type="match status" value="1"/>
</dbReference>
<dbReference type="Gene3D" id="1.10.10.630">
    <property type="entry name" value="DnaD domain-like"/>
    <property type="match status" value="1"/>
</dbReference>
<dbReference type="OrthoDB" id="9770238at2"/>